<keyword evidence="4" id="KW-0677">Repeat</keyword>
<evidence type="ECO:0000256" key="2">
    <source>
        <dbReference type="ARBA" id="ARBA00022490"/>
    </source>
</evidence>
<evidence type="ECO:0000256" key="9">
    <source>
        <dbReference type="PROSITE-ProRule" id="PRU00191"/>
    </source>
</evidence>
<dbReference type="InterPro" id="IPR037518">
    <property type="entry name" value="MPN"/>
</dbReference>
<dbReference type="GO" id="GO:0000338">
    <property type="term" value="P:protein deneddylation"/>
    <property type="evidence" value="ECO:0007669"/>
    <property type="project" value="InterPro"/>
</dbReference>
<evidence type="ECO:0000256" key="7">
    <source>
        <dbReference type="ARBA" id="ARBA00022999"/>
    </source>
</evidence>
<keyword evidence="10" id="KW-0539">Nucleus</keyword>
<evidence type="ECO:0000313" key="14">
    <source>
        <dbReference type="Proteomes" id="UP000270296"/>
    </source>
</evidence>
<evidence type="ECO:0000259" key="11">
    <source>
        <dbReference type="PROSITE" id="PS50001"/>
    </source>
</evidence>
<dbReference type="SMART" id="SM00232">
    <property type="entry name" value="JAB_MPN"/>
    <property type="match status" value="1"/>
</dbReference>
<dbReference type="OrthoDB" id="8815311at2759"/>
<comment type="catalytic activity">
    <reaction evidence="8">
        <text>O-phospho-L-tyrosyl-[protein] + H2O = L-tyrosyl-[protein] + phosphate</text>
        <dbReference type="Rhea" id="RHEA:10684"/>
        <dbReference type="Rhea" id="RHEA-COMP:10136"/>
        <dbReference type="Rhea" id="RHEA-COMP:20101"/>
        <dbReference type="ChEBI" id="CHEBI:15377"/>
        <dbReference type="ChEBI" id="CHEBI:43474"/>
        <dbReference type="ChEBI" id="CHEBI:46858"/>
        <dbReference type="ChEBI" id="CHEBI:61978"/>
        <dbReference type="EC" id="3.1.3.48"/>
    </reaction>
</comment>
<dbReference type="AlphaFoldDB" id="A0A183I8Q9"/>
<gene>
    <name evidence="13" type="ORF">SBAD_LOCUS2</name>
</gene>
<evidence type="ECO:0000256" key="3">
    <source>
        <dbReference type="ARBA" id="ARBA00022553"/>
    </source>
</evidence>
<evidence type="ECO:0000256" key="4">
    <source>
        <dbReference type="ARBA" id="ARBA00022737"/>
    </source>
</evidence>
<accession>A0A183I8Q9</accession>
<protein>
    <recommendedName>
        <fullName evidence="10">COP9 signalosome complex subunit 6</fullName>
    </recommendedName>
</protein>
<dbReference type="CDD" id="cd09931">
    <property type="entry name" value="SH2_C-SH2_SHP_like"/>
    <property type="match status" value="1"/>
</dbReference>
<evidence type="ECO:0000256" key="6">
    <source>
        <dbReference type="ARBA" id="ARBA00022912"/>
    </source>
</evidence>
<organism evidence="15">
    <name type="scientific">Soboliphyme baturini</name>
    <dbReference type="NCBI Taxonomy" id="241478"/>
    <lineage>
        <taxon>Eukaryota</taxon>
        <taxon>Metazoa</taxon>
        <taxon>Ecdysozoa</taxon>
        <taxon>Nematoda</taxon>
        <taxon>Enoplea</taxon>
        <taxon>Dorylaimia</taxon>
        <taxon>Dioctophymatida</taxon>
        <taxon>Dioctophymatoidea</taxon>
        <taxon>Soboliphymatidae</taxon>
        <taxon>Soboliphyme</taxon>
    </lineage>
</organism>
<keyword evidence="6" id="KW-0904">Protein phosphatase</keyword>
<keyword evidence="7 9" id="KW-0727">SH2 domain</keyword>
<keyword evidence="3" id="KW-0597">Phosphoprotein</keyword>
<keyword evidence="14" id="KW-1185">Reference proteome</keyword>
<dbReference type="WBParaSite" id="SBAD_0000000101-mRNA-1">
    <property type="protein sequence ID" value="SBAD_0000000101-mRNA-1"/>
    <property type="gene ID" value="SBAD_0000000101"/>
</dbReference>
<dbReference type="InterPro" id="IPR000980">
    <property type="entry name" value="SH2"/>
</dbReference>
<evidence type="ECO:0000259" key="12">
    <source>
        <dbReference type="PROSITE" id="PS50249"/>
    </source>
</evidence>
<reference evidence="15" key="1">
    <citation type="submission" date="2016-06" db="UniProtKB">
        <authorList>
            <consortium name="WormBaseParasite"/>
        </authorList>
    </citation>
    <scope>IDENTIFICATION</scope>
</reference>
<comment type="similarity">
    <text evidence="1 10">Belongs to the peptidase M67A family. CSN6 subfamily.</text>
</comment>
<keyword evidence="2 10" id="KW-0963">Cytoplasm</keyword>
<dbReference type="SMART" id="SM00252">
    <property type="entry name" value="SH2"/>
    <property type="match status" value="2"/>
</dbReference>
<dbReference type="GO" id="GO:0004726">
    <property type="term" value="F:non-membrane spanning protein tyrosine phosphatase activity"/>
    <property type="evidence" value="ECO:0007669"/>
    <property type="project" value="TreeGrafter"/>
</dbReference>
<dbReference type="InterPro" id="IPR033859">
    <property type="entry name" value="MPN_CSN6"/>
</dbReference>
<dbReference type="PROSITE" id="PS50249">
    <property type="entry name" value="MPN"/>
    <property type="match status" value="1"/>
</dbReference>
<feature type="domain" description="SH2" evidence="11">
    <location>
        <begin position="303"/>
        <end position="399"/>
    </location>
</feature>
<dbReference type="Pfam" id="PF01398">
    <property type="entry name" value="JAB"/>
    <property type="match status" value="1"/>
</dbReference>
<dbReference type="GO" id="GO:0008180">
    <property type="term" value="C:COP9 signalosome"/>
    <property type="evidence" value="ECO:0007669"/>
    <property type="project" value="UniProtKB-UniRule"/>
</dbReference>
<dbReference type="CDD" id="cd10340">
    <property type="entry name" value="SH2_N-SH2_SHP_like"/>
    <property type="match status" value="1"/>
</dbReference>
<evidence type="ECO:0000313" key="15">
    <source>
        <dbReference type="WBParaSite" id="SBAD_0000000101-mRNA-1"/>
    </source>
</evidence>
<dbReference type="PROSITE" id="PS50001">
    <property type="entry name" value="SH2"/>
    <property type="match status" value="2"/>
</dbReference>
<name>A0A183I8Q9_9BILA</name>
<dbReference type="PANTHER" id="PTHR46559">
    <property type="entry name" value="TYROSINE-PROTEIN PHOSPHATASE NON-RECEPTOR TYPE 11"/>
    <property type="match status" value="1"/>
</dbReference>
<dbReference type="Pfam" id="PF13012">
    <property type="entry name" value="MitMem_reg"/>
    <property type="match status" value="1"/>
</dbReference>
<dbReference type="InterPro" id="IPR000555">
    <property type="entry name" value="JAMM/MPN+_dom"/>
</dbReference>
<dbReference type="GO" id="GO:0008237">
    <property type="term" value="F:metallopeptidase activity"/>
    <property type="evidence" value="ECO:0007669"/>
    <property type="project" value="InterPro"/>
</dbReference>
<dbReference type="FunFam" id="3.30.505.10:FF:000012">
    <property type="entry name" value="Tyrosine-protein phosphatase non-receptor type"/>
    <property type="match status" value="1"/>
</dbReference>
<dbReference type="FunFam" id="3.30.505.10:FF:000018">
    <property type="entry name" value="Tyrosine-protein phosphatase non-receptor type"/>
    <property type="match status" value="1"/>
</dbReference>
<dbReference type="Gene3D" id="3.30.505.10">
    <property type="entry name" value="SH2 domain"/>
    <property type="match status" value="2"/>
</dbReference>
<evidence type="ECO:0000256" key="5">
    <source>
        <dbReference type="ARBA" id="ARBA00022801"/>
    </source>
</evidence>
<dbReference type="CDD" id="cd08063">
    <property type="entry name" value="MPN_CSN6"/>
    <property type="match status" value="1"/>
</dbReference>
<evidence type="ECO:0000256" key="1">
    <source>
        <dbReference type="ARBA" id="ARBA00010893"/>
    </source>
</evidence>
<dbReference type="Proteomes" id="UP000270296">
    <property type="component" value="Unassembled WGS sequence"/>
</dbReference>
<dbReference type="GO" id="GO:0030971">
    <property type="term" value="F:receptor tyrosine kinase binding"/>
    <property type="evidence" value="ECO:0007669"/>
    <property type="project" value="TreeGrafter"/>
</dbReference>
<dbReference type="InterPro" id="IPR024969">
    <property type="entry name" value="EIF3F/CSN6-like_C"/>
</dbReference>
<dbReference type="PRINTS" id="PR00401">
    <property type="entry name" value="SH2DOMAIN"/>
</dbReference>
<dbReference type="Pfam" id="PF00017">
    <property type="entry name" value="SH2"/>
    <property type="match status" value="2"/>
</dbReference>
<dbReference type="GO" id="GO:0050839">
    <property type="term" value="F:cell adhesion molecule binding"/>
    <property type="evidence" value="ECO:0007669"/>
    <property type="project" value="TreeGrafter"/>
</dbReference>
<evidence type="ECO:0000256" key="10">
    <source>
        <dbReference type="RuleBase" id="RU367006"/>
    </source>
</evidence>
<sequence length="507" mass="57765">METDPEEERFRLANSNVQPSVDILLHPLVLVNISEHHTRVKAQNVIPSDPVVGALIGRQHGRILELTNSFELPYHIIDDHVIIDRDYFNTRVSQYKEVFTDDDFLGWYLTGERPLPSDVYIHRQFFPMNESPVLLRLNPNCKPSQQLPIKIYESILDVVDGETCMQFVELNYSLITEEAERIGIDHLARLSISDTPQVSLVTEHLNAPYGAVRMLCSRLRLLVAYMKAVEAGTLQRNYDILREIAGLYHSLPIFGGPNLHHQLNVLCTLVPDFNRYPFGYRGVEVRKDESLKTMAALKNSRRWFHPNITGVDAEQLLMTRGFDGSFLARPSRSKAGAFTLSVRRNGKVTHIKIQNTGDFYDLFSGEKFASLAELVQYYMENPDQLREKNGDVITLKFPLNATDPTNERWFHGNISGAEAEKLLMDQGRNGSFLVRESQSTLGDYALSVRLEDRVTHIIIRCQNGKFDVGGGDDFDSLAELVDYYRRSPMVETCGTVVHLKYVRNNNS</sequence>
<dbReference type="InterPro" id="IPR036860">
    <property type="entry name" value="SH2_dom_sf"/>
</dbReference>
<keyword evidence="10" id="KW-0736">Signalosome</keyword>
<dbReference type="PANTHER" id="PTHR46559:SF3">
    <property type="entry name" value="TYROSINE-PROTEIN PHOSPHATASE NON-RECEPTOR TYPE"/>
    <property type="match status" value="1"/>
</dbReference>
<comment type="subcellular location">
    <subcellularLocation>
        <location evidence="10">Cytoplasm</location>
    </subcellularLocation>
    <subcellularLocation>
        <location evidence="10">Nucleus</location>
    </subcellularLocation>
</comment>
<dbReference type="GO" id="GO:0005737">
    <property type="term" value="C:cytoplasm"/>
    <property type="evidence" value="ECO:0007669"/>
    <property type="project" value="UniProtKB-SubCell"/>
</dbReference>
<feature type="domain" description="MPN" evidence="12">
    <location>
        <begin position="23"/>
        <end position="158"/>
    </location>
</feature>
<evidence type="ECO:0000256" key="8">
    <source>
        <dbReference type="ARBA" id="ARBA00051722"/>
    </source>
</evidence>
<comment type="function">
    <text evidence="10">Component of the COP9 signalosome complex (CSN), a complex involved in various cellular and developmental processes.</text>
</comment>
<dbReference type="Gene3D" id="3.40.140.10">
    <property type="entry name" value="Cytidine Deaminase, domain 2"/>
    <property type="match status" value="1"/>
</dbReference>
<feature type="domain" description="SH2" evidence="11">
    <location>
        <begin position="409"/>
        <end position="503"/>
    </location>
</feature>
<keyword evidence="5" id="KW-0378">Hydrolase</keyword>
<dbReference type="EMBL" id="UZAM01000002">
    <property type="protein sequence ID" value="VDO78403.1"/>
    <property type="molecule type" value="Genomic_DNA"/>
</dbReference>
<reference evidence="13 14" key="2">
    <citation type="submission" date="2018-11" db="EMBL/GenBank/DDBJ databases">
        <authorList>
            <consortium name="Pathogen Informatics"/>
        </authorList>
    </citation>
    <scope>NUCLEOTIDE SEQUENCE [LARGE SCALE GENOMIC DNA]</scope>
</reference>
<proteinExistence type="inferred from homology"/>
<evidence type="ECO:0000313" key="13">
    <source>
        <dbReference type="EMBL" id="VDO78403.1"/>
    </source>
</evidence>
<dbReference type="GO" id="GO:0070374">
    <property type="term" value="P:positive regulation of ERK1 and ERK2 cascade"/>
    <property type="evidence" value="ECO:0007669"/>
    <property type="project" value="TreeGrafter"/>
</dbReference>
<dbReference type="SUPFAM" id="SSF55550">
    <property type="entry name" value="SH2 domain"/>
    <property type="match status" value="2"/>
</dbReference>